<name>A0A2S8SW88_9BACT</name>
<evidence type="ECO:0000313" key="2">
    <source>
        <dbReference type="Proteomes" id="UP000237684"/>
    </source>
</evidence>
<dbReference type="InterPro" id="IPR021373">
    <property type="entry name" value="DUF2993"/>
</dbReference>
<dbReference type="RefSeq" id="WP_105482355.1">
    <property type="nucleotide sequence ID" value="NZ_NIGF01000002.1"/>
</dbReference>
<dbReference type="Proteomes" id="UP000237684">
    <property type="component" value="Unassembled WGS sequence"/>
</dbReference>
<protein>
    <submittedName>
        <fullName evidence="1">Uncharacterized protein</fullName>
    </submittedName>
</protein>
<dbReference type="InParanoid" id="A0A2S8SW88"/>
<accession>A0A2S8SW88</accession>
<dbReference type="EMBL" id="NIGF01000002">
    <property type="protein sequence ID" value="PQV65047.1"/>
    <property type="molecule type" value="Genomic_DNA"/>
</dbReference>
<reference evidence="1 2" key="1">
    <citation type="journal article" date="2018" name="Syst. Appl. Microbiol.">
        <title>Abditibacterium utsteinense sp. nov., the first cultivated member of candidate phylum FBP, isolated from ice-free Antarctic soil samples.</title>
        <authorList>
            <person name="Tahon G."/>
            <person name="Tytgat B."/>
            <person name="Lebbe L."/>
            <person name="Carlier A."/>
            <person name="Willems A."/>
        </authorList>
    </citation>
    <scope>NUCLEOTIDE SEQUENCE [LARGE SCALE GENOMIC DNA]</scope>
    <source>
        <strain evidence="1 2">LMG 29911</strain>
    </source>
</reference>
<gene>
    <name evidence="1" type="ORF">B1R32_10254</name>
</gene>
<keyword evidence="2" id="KW-1185">Reference proteome</keyword>
<proteinExistence type="predicted"/>
<sequence length="249" mass="27409">MNLFLPTIRRAALCGFLGGALFYHGELQRETMPLHAAPQLDAQDQKVINRLSWLLNKRVKKPNGSPINVSIVPTARASEGYFSQITMSGSPAQLKKKFRVSQFNLDARNVHLDVASLWNGNRVKTFQSQTKLRAVITEDDLTSMLAQGGATKSMGLKIKFLGNRIGVTGNLNYALINGPINGVGQLRMAPGHKVYLDILSLKLRGVEVPGFIKNQFSNHINPVIAYEDLPFNPPFKGIKMVGKKAVLST</sequence>
<evidence type="ECO:0000313" key="1">
    <source>
        <dbReference type="EMBL" id="PQV65047.1"/>
    </source>
</evidence>
<dbReference type="AlphaFoldDB" id="A0A2S8SW88"/>
<organism evidence="1 2">
    <name type="scientific">Abditibacterium utsteinense</name>
    <dbReference type="NCBI Taxonomy" id="1960156"/>
    <lineage>
        <taxon>Bacteria</taxon>
        <taxon>Pseudomonadati</taxon>
        <taxon>Abditibacteriota</taxon>
        <taxon>Abditibacteriia</taxon>
        <taxon>Abditibacteriales</taxon>
        <taxon>Abditibacteriaceae</taxon>
        <taxon>Abditibacterium</taxon>
    </lineage>
</organism>
<dbReference type="Pfam" id="PF11209">
    <property type="entry name" value="LmeA"/>
    <property type="match status" value="1"/>
</dbReference>
<comment type="caution">
    <text evidence="1">The sequence shown here is derived from an EMBL/GenBank/DDBJ whole genome shotgun (WGS) entry which is preliminary data.</text>
</comment>